<evidence type="ECO:0000313" key="1">
    <source>
        <dbReference type="EMBL" id="TCC30381.1"/>
    </source>
</evidence>
<dbReference type="AlphaFoldDB" id="A0A4R0IBC1"/>
<protein>
    <submittedName>
        <fullName evidence="1">Uncharacterized protein</fullName>
    </submittedName>
</protein>
<keyword evidence="2" id="KW-1185">Reference proteome</keyword>
<proteinExistence type="predicted"/>
<dbReference type="EMBL" id="SJKA01000008">
    <property type="protein sequence ID" value="TCC30381.1"/>
    <property type="molecule type" value="Genomic_DNA"/>
</dbReference>
<sequence>MSLGKRSVPLGVGNGPARTRCAIIHTTTTSEVRTKPKSTSRMVPTTGRHQACFAVRASRWYGVPGGAGITRGSRGAYGDGKAPYGC</sequence>
<evidence type="ECO:0000313" key="2">
    <source>
        <dbReference type="Proteomes" id="UP000292695"/>
    </source>
</evidence>
<gene>
    <name evidence="1" type="ORF">E0H50_23470</name>
</gene>
<comment type="caution">
    <text evidence="1">The sequence shown here is derived from an EMBL/GenBank/DDBJ whole genome shotgun (WGS) entry which is preliminary data.</text>
</comment>
<organism evidence="1 2">
    <name type="scientific">Kribbella sindirgiensis</name>
    <dbReference type="NCBI Taxonomy" id="1124744"/>
    <lineage>
        <taxon>Bacteria</taxon>
        <taxon>Bacillati</taxon>
        <taxon>Actinomycetota</taxon>
        <taxon>Actinomycetes</taxon>
        <taxon>Propionibacteriales</taxon>
        <taxon>Kribbellaceae</taxon>
        <taxon>Kribbella</taxon>
    </lineage>
</organism>
<name>A0A4R0IBC1_9ACTN</name>
<accession>A0A4R0IBC1</accession>
<dbReference type="Proteomes" id="UP000292695">
    <property type="component" value="Unassembled WGS sequence"/>
</dbReference>
<dbReference type="RefSeq" id="WP_131292115.1">
    <property type="nucleotide sequence ID" value="NZ_SJKA01000008.1"/>
</dbReference>
<reference evidence="1 2" key="1">
    <citation type="submission" date="2019-02" db="EMBL/GenBank/DDBJ databases">
        <title>Kribbella capetownensis sp. nov. and Kribbella speibonae sp. nov., isolated from soil.</title>
        <authorList>
            <person name="Curtis S.M."/>
            <person name="Norton I."/>
            <person name="Everest G.J."/>
            <person name="Meyers P.R."/>
        </authorList>
    </citation>
    <scope>NUCLEOTIDE SEQUENCE [LARGE SCALE GENOMIC DNA]</scope>
    <source>
        <strain evidence="1 2">DSM 27082</strain>
    </source>
</reference>